<keyword evidence="2 5" id="KW-0812">Transmembrane</keyword>
<evidence type="ECO:0000256" key="2">
    <source>
        <dbReference type="ARBA" id="ARBA00022692"/>
    </source>
</evidence>
<evidence type="ECO:0000313" key="7">
    <source>
        <dbReference type="EMBL" id="AJT42126.1"/>
    </source>
</evidence>
<evidence type="ECO:0000256" key="4">
    <source>
        <dbReference type="ARBA" id="ARBA00023136"/>
    </source>
</evidence>
<gene>
    <name evidence="7" type="ORF">UM93_12550</name>
</gene>
<dbReference type="NCBIfam" id="TIGR03062">
    <property type="entry name" value="pip_yhgE_Cterm"/>
    <property type="match status" value="1"/>
</dbReference>
<dbReference type="PATRIC" id="fig|1618207.4.peg.2544"/>
<dbReference type="RefSeq" id="WP_045075911.1">
    <property type="nucleotide sequence ID" value="NZ_CP011005.1"/>
</dbReference>
<dbReference type="OrthoDB" id="9811483at2"/>
<comment type="subcellular location">
    <subcellularLocation>
        <location evidence="1">Membrane</location>
        <topology evidence="1">Multi-pass membrane protein</topology>
    </subcellularLocation>
</comment>
<evidence type="ECO:0000256" key="5">
    <source>
        <dbReference type="SAM" id="Phobius"/>
    </source>
</evidence>
<feature type="transmembrane region" description="Helical" evidence="5">
    <location>
        <begin position="636"/>
        <end position="655"/>
    </location>
</feature>
<dbReference type="STRING" id="1618207.UM93_12550"/>
<dbReference type="AlphaFoldDB" id="A0A0D4C1A9"/>
<evidence type="ECO:0000313" key="8">
    <source>
        <dbReference type="Proteomes" id="UP000061839"/>
    </source>
</evidence>
<keyword evidence="4 5" id="KW-0472">Membrane</keyword>
<evidence type="ECO:0000256" key="3">
    <source>
        <dbReference type="ARBA" id="ARBA00022989"/>
    </source>
</evidence>
<accession>A0A0D4C1A9</accession>
<dbReference type="PANTHER" id="PTHR43077:SF5">
    <property type="entry name" value="PHAGE INFECTION PROTEIN"/>
    <property type="match status" value="1"/>
</dbReference>
<feature type="transmembrane region" description="Helical" evidence="5">
    <location>
        <begin position="514"/>
        <end position="537"/>
    </location>
</feature>
<feature type="transmembrane region" description="Helical" evidence="5">
    <location>
        <begin position="579"/>
        <end position="598"/>
    </location>
</feature>
<keyword evidence="8" id="KW-1185">Reference proteome</keyword>
<dbReference type="Proteomes" id="UP000061839">
    <property type="component" value="Chromosome"/>
</dbReference>
<organism evidence="7 8">
    <name type="scientific">Psychromicrobium lacuslunae</name>
    <dbReference type="NCBI Taxonomy" id="1618207"/>
    <lineage>
        <taxon>Bacteria</taxon>
        <taxon>Bacillati</taxon>
        <taxon>Actinomycetota</taxon>
        <taxon>Actinomycetes</taxon>
        <taxon>Micrococcales</taxon>
        <taxon>Micrococcaceae</taxon>
        <taxon>Psychromicrobium</taxon>
    </lineage>
</organism>
<keyword evidence="3 5" id="KW-1133">Transmembrane helix</keyword>
<dbReference type="GO" id="GO:0140359">
    <property type="term" value="F:ABC-type transporter activity"/>
    <property type="evidence" value="ECO:0007669"/>
    <property type="project" value="InterPro"/>
</dbReference>
<evidence type="ECO:0000259" key="6">
    <source>
        <dbReference type="Pfam" id="PF12698"/>
    </source>
</evidence>
<dbReference type="InterPro" id="IPR013525">
    <property type="entry name" value="ABC2_TM"/>
</dbReference>
<dbReference type="HOGENOM" id="CLU_004534_1_1_11"/>
<dbReference type="NCBIfam" id="TIGR03057">
    <property type="entry name" value="xxxLxxG_by_4"/>
    <property type="match status" value="6"/>
</dbReference>
<dbReference type="KEGG" id="ari:UM93_12550"/>
<proteinExistence type="predicted"/>
<dbReference type="EMBL" id="CP011005">
    <property type="protein sequence ID" value="AJT42126.1"/>
    <property type="molecule type" value="Genomic_DNA"/>
</dbReference>
<dbReference type="InterPro" id="IPR017501">
    <property type="entry name" value="Phage_infect_YhgE_C"/>
</dbReference>
<feature type="transmembrane region" description="Helical" evidence="5">
    <location>
        <begin position="21"/>
        <end position="41"/>
    </location>
</feature>
<feature type="domain" description="ABC-2 type transporter transmembrane" evidence="6">
    <location>
        <begin position="23"/>
        <end position="653"/>
    </location>
</feature>
<feature type="transmembrane region" description="Helical" evidence="5">
    <location>
        <begin position="549"/>
        <end position="572"/>
    </location>
</feature>
<dbReference type="Pfam" id="PF12698">
    <property type="entry name" value="ABC2_membrane_3"/>
    <property type="match status" value="1"/>
</dbReference>
<dbReference type="InterPro" id="IPR051328">
    <property type="entry name" value="T7SS_ABC-Transporter"/>
</dbReference>
<feature type="transmembrane region" description="Helical" evidence="5">
    <location>
        <begin position="473"/>
        <end position="494"/>
    </location>
</feature>
<dbReference type="InterPro" id="IPR017500">
    <property type="entry name" value="Phage_infect_YhgE_N"/>
</dbReference>
<dbReference type="PANTHER" id="PTHR43077">
    <property type="entry name" value="TRANSPORT PERMEASE YVFS-RELATED"/>
    <property type="match status" value="1"/>
</dbReference>
<sequence>MTVFRLALSELKRMTSGLLPKLSLIAITLVPLLYGAVYLYANWDPYGNLDQLKAAIVVNDEGTSKDGKPLKVGEEVANNLVDGKKFDWVIVDSDQQADAGVADGTYSFALKIPKDFSANLASPANFDSAKQAILDVTTNDANGYILSSIVDKVTSQVHDSVAKQVGETTANQLLTGYGTVHAQIVKAADGATQLANAAKQLHDGTTKLQTGSQELSSGANELASGQAQLANGANQLSTGAGTLSAGLNQLQSKTANLPDSAQQLASGAAQVAAGNATLNTKVQSAVSTLAKLDTQASTAVGNALDKLVSDGVITAEQKGSISSALEKDVNGVKSKIDADAADIQKLATGSQAVANGASQLAASTPALSSAISQASSGANQLASGAATLASSEQQALAGTNKLASGAKTLNDGVGTLNTGAGKLADGAKTLADQLHKGAGQIPNPNDEAKANASKVISDPIAVNNLDQAKAPNYGAGLAPFFLVLALWIGAFMLVQAMRPLTQRALASNAASWKVALGGWLPFLTVSVIQAVVMYTVVLFGVGLNPVHPYLTLGLLLLASMAFTALIQGIVALLGTPGKLVVLILLVLQLVASGGTFPWQTTPEPLHAMHTILPMGHVVEGMRHLIYGADLAPLGPIAIGLVIYTLIGLVLSVLAVRKRKIWTLSTLQPEISI</sequence>
<dbReference type="InterPro" id="IPR023908">
    <property type="entry name" value="xxxLxxG_rpt"/>
</dbReference>
<reference evidence="7 8" key="1">
    <citation type="journal article" date="2015" name="Genome Announc.">
        <title>Complete Genome Sequencing of Protease-Producing Novel Arthrobacter sp. Strain IHBB 11108 Using PacBio Single-Molecule Real-Time Sequencing Technology.</title>
        <authorList>
            <person name="Kiran S."/>
            <person name="Swarnkar M.K."/>
            <person name="Pal M."/>
            <person name="Thakur R."/>
            <person name="Tewari R."/>
            <person name="Singh A.K."/>
            <person name="Gulati A."/>
        </authorList>
    </citation>
    <scope>NUCLEOTIDE SEQUENCE [LARGE SCALE GENOMIC DNA]</scope>
    <source>
        <strain evidence="7 8">IHBB 11108</strain>
    </source>
</reference>
<evidence type="ECO:0000256" key="1">
    <source>
        <dbReference type="ARBA" id="ARBA00004141"/>
    </source>
</evidence>
<dbReference type="Gene3D" id="1.10.287.950">
    <property type="entry name" value="Methyl-accepting chemotaxis protein"/>
    <property type="match status" value="2"/>
</dbReference>
<protein>
    <submittedName>
        <fullName evidence="7">ABC transporter</fullName>
    </submittedName>
</protein>
<dbReference type="GO" id="GO:0016020">
    <property type="term" value="C:membrane"/>
    <property type="evidence" value="ECO:0007669"/>
    <property type="project" value="UniProtKB-SubCell"/>
</dbReference>
<name>A0A0D4C1A9_9MICC</name>
<dbReference type="NCBIfam" id="TIGR03061">
    <property type="entry name" value="pip_yhgE_Nterm"/>
    <property type="match status" value="1"/>
</dbReference>